<dbReference type="GO" id="GO:0003865">
    <property type="term" value="F:3-oxo-5-alpha-steroid 4-dehydrogenase activity"/>
    <property type="evidence" value="ECO:0007669"/>
    <property type="project" value="TreeGrafter"/>
</dbReference>
<dbReference type="PROSITE" id="PS50244">
    <property type="entry name" value="S5A_REDUCTASE"/>
    <property type="match status" value="1"/>
</dbReference>
<dbReference type="STRING" id="1531966.A0A0A1T3S5"/>
<dbReference type="GO" id="GO:0160198">
    <property type="term" value="F:polyprenal reductase activity"/>
    <property type="evidence" value="ECO:0007669"/>
    <property type="project" value="UniProtKB-EC"/>
</dbReference>
<evidence type="ECO:0000256" key="1">
    <source>
        <dbReference type="ARBA" id="ARBA00004127"/>
    </source>
</evidence>
<comment type="catalytic activity">
    <reaction evidence="5">
        <text>a di-trans,poly-cis-dolichal + NADP(+) = a di-trans,poly-cis-polyprenal + NADPH + H(+)</text>
        <dbReference type="Rhea" id="RHEA:80727"/>
        <dbReference type="Rhea" id="RHEA-COMP:19536"/>
        <dbReference type="Rhea" id="RHEA-COMP:19537"/>
        <dbReference type="ChEBI" id="CHEBI:15378"/>
        <dbReference type="ChEBI" id="CHEBI:57783"/>
        <dbReference type="ChEBI" id="CHEBI:58349"/>
        <dbReference type="ChEBI" id="CHEBI:231623"/>
        <dbReference type="ChEBI" id="CHEBI:231637"/>
        <dbReference type="EC" id="1.3.1.94"/>
    </reaction>
    <physiologicalReaction direction="right-to-left" evidence="5">
        <dbReference type="Rhea" id="RHEA:80729"/>
    </physiologicalReaction>
</comment>
<dbReference type="Proteomes" id="UP000039046">
    <property type="component" value="Unassembled WGS sequence"/>
</dbReference>
<keyword evidence="4 5" id="KW-0472">Membrane</keyword>
<keyword evidence="3 5" id="KW-1133">Transmembrane helix</keyword>
<keyword evidence="5" id="KW-0256">Endoplasmic reticulum</keyword>
<dbReference type="GO" id="GO:0016095">
    <property type="term" value="P:polyprenol catabolic process"/>
    <property type="evidence" value="ECO:0007669"/>
    <property type="project" value="UniProtKB-UniRule"/>
</dbReference>
<comment type="function">
    <text evidence="5">Plays a key role in early steps of protein N-linked glycosylation by being involved in the conversion of polyprenol into dolichol. Acts as a polyprenal reductase that mediates the reduction of polyprenal into dolichal in a NADP-dependent mechanism. Dolichols are required for the synthesis of dolichol-linked monosaccharides and the oligosaccharide precursor used for N-glycosylation.</text>
</comment>
<dbReference type="PANTHER" id="PTHR14624">
    <property type="entry name" value="DFG10 PROTEIN"/>
    <property type="match status" value="1"/>
</dbReference>
<keyword evidence="5" id="KW-0560">Oxidoreductase</keyword>
<feature type="transmembrane region" description="Helical" evidence="5">
    <location>
        <begin position="22"/>
        <end position="40"/>
    </location>
</feature>
<dbReference type="HOGENOM" id="CLU_044409_0_1_1"/>
<dbReference type="EC" id="1.3.1.94" evidence="5"/>
<evidence type="ECO:0000259" key="6">
    <source>
        <dbReference type="Pfam" id="PF02544"/>
    </source>
</evidence>
<dbReference type="InterPro" id="IPR039698">
    <property type="entry name" value="Dfg10/SRD5A3"/>
</dbReference>
<accession>A0A0A1T3S5</accession>
<evidence type="ECO:0000256" key="3">
    <source>
        <dbReference type="ARBA" id="ARBA00022989"/>
    </source>
</evidence>
<evidence type="ECO:0000313" key="7">
    <source>
        <dbReference type="EMBL" id="CEJ89484.1"/>
    </source>
</evidence>
<comment type="subcellular location">
    <subcellularLocation>
        <location evidence="1">Endomembrane system</location>
        <topology evidence="1">Multi-pass membrane protein</topology>
    </subcellularLocation>
    <subcellularLocation>
        <location evidence="5">Endoplasmic reticulum membrane</location>
    </subcellularLocation>
</comment>
<gene>
    <name evidence="7" type="ORF">VHEMI05324</name>
</gene>
<keyword evidence="8" id="KW-1185">Reference proteome</keyword>
<dbReference type="OrthoDB" id="541710at2759"/>
<comment type="pathway">
    <text evidence="5">Protein modification; protein glycosylation.</text>
</comment>
<organism evidence="7 8">
    <name type="scientific">[Torrubiella] hemipterigena</name>
    <dbReference type="NCBI Taxonomy" id="1531966"/>
    <lineage>
        <taxon>Eukaryota</taxon>
        <taxon>Fungi</taxon>
        <taxon>Dikarya</taxon>
        <taxon>Ascomycota</taxon>
        <taxon>Pezizomycotina</taxon>
        <taxon>Sordariomycetes</taxon>
        <taxon>Hypocreomycetidae</taxon>
        <taxon>Hypocreales</taxon>
        <taxon>Clavicipitaceae</taxon>
        <taxon>Clavicipitaceae incertae sedis</taxon>
        <taxon>'Torrubiella' clade</taxon>
    </lineage>
</organism>
<feature type="transmembrane region" description="Helical" evidence="5">
    <location>
        <begin position="281"/>
        <end position="302"/>
    </location>
</feature>
<reference evidence="7 8" key="1">
    <citation type="journal article" date="2015" name="Genome Announc.">
        <title>Draft Genome Sequence and Gene Annotation of the Entomopathogenic Fungus Verticillium hemipterigenum.</title>
        <authorList>
            <person name="Horn F."/>
            <person name="Habel A."/>
            <person name="Scharf D.H."/>
            <person name="Dworschak J."/>
            <person name="Brakhage A.A."/>
            <person name="Guthke R."/>
            <person name="Hertweck C."/>
            <person name="Linde J."/>
        </authorList>
    </citation>
    <scope>NUCLEOTIDE SEQUENCE [LARGE SCALE GENOMIC DNA]</scope>
</reference>
<dbReference type="GO" id="GO:0005789">
    <property type="term" value="C:endoplasmic reticulum membrane"/>
    <property type="evidence" value="ECO:0007669"/>
    <property type="project" value="UniProtKB-SubCell"/>
</dbReference>
<dbReference type="Pfam" id="PF02544">
    <property type="entry name" value="Steroid_dh"/>
    <property type="match status" value="1"/>
</dbReference>
<dbReference type="GO" id="GO:0102389">
    <property type="term" value="F:polyprenol reductase activity"/>
    <property type="evidence" value="ECO:0007669"/>
    <property type="project" value="UniProtKB-UniRule"/>
</dbReference>
<keyword evidence="2 5" id="KW-0812">Transmembrane</keyword>
<dbReference type="InterPro" id="IPR001104">
    <property type="entry name" value="3-oxo-5_a-steroid_4-DH_C"/>
</dbReference>
<evidence type="ECO:0000256" key="5">
    <source>
        <dbReference type="RuleBase" id="RU367081"/>
    </source>
</evidence>
<evidence type="ECO:0000256" key="4">
    <source>
        <dbReference type="ARBA" id="ARBA00023136"/>
    </source>
</evidence>
<evidence type="ECO:0000313" key="8">
    <source>
        <dbReference type="Proteomes" id="UP000039046"/>
    </source>
</evidence>
<evidence type="ECO:0000256" key="2">
    <source>
        <dbReference type="ARBA" id="ARBA00022692"/>
    </source>
</evidence>
<dbReference type="EMBL" id="CDHN01000002">
    <property type="protein sequence ID" value="CEJ89484.1"/>
    <property type="molecule type" value="Genomic_DNA"/>
</dbReference>
<feature type="transmembrane region" description="Helical" evidence="5">
    <location>
        <begin position="255"/>
        <end position="275"/>
    </location>
</feature>
<dbReference type="PANTHER" id="PTHR14624:SF0">
    <property type="entry name" value="POLYPRENOL REDUCTASE"/>
    <property type="match status" value="1"/>
</dbReference>
<comment type="similarity">
    <text evidence="5">Belongs to the steroid 5-alpha reductase family. Polyprenal reductase subfamily.</text>
</comment>
<feature type="transmembrane region" description="Helical" evidence="5">
    <location>
        <begin position="90"/>
        <end position="110"/>
    </location>
</feature>
<keyword evidence="5" id="KW-0521">NADP</keyword>
<dbReference type="AlphaFoldDB" id="A0A0A1T3S5"/>
<feature type="domain" description="3-oxo-5-alpha-steroid 4-dehydrogenase C-terminal" evidence="6">
    <location>
        <begin position="205"/>
        <end position="328"/>
    </location>
</feature>
<name>A0A0A1T3S5_9HYPO</name>
<dbReference type="GO" id="GO:0006488">
    <property type="term" value="P:dolichol-linked oligosaccharide biosynthetic process"/>
    <property type="evidence" value="ECO:0007669"/>
    <property type="project" value="UniProtKB-UniRule"/>
</dbReference>
<feature type="transmembrane region" description="Helical" evidence="5">
    <location>
        <begin position="215"/>
        <end position="234"/>
    </location>
</feature>
<protein>
    <recommendedName>
        <fullName evidence="5">Polyprenal reductase</fullName>
        <ecNumber evidence="5">1.3.1.94</ecNumber>
    </recommendedName>
</protein>
<feature type="transmembrane region" description="Helical" evidence="5">
    <location>
        <begin position="173"/>
        <end position="195"/>
    </location>
</feature>
<sequence length="328" mass="36838">MYTVQTVESLLQHLLRIPPSQWIQLFFLLAAGGIVLLHALPRSLRDQLMEYGARADNSAQGDKATAKDDKNAIEKVLHGMIKVSRVPHSWFWHFYVLSVATSVFWAWQILTRGTVLKLIVERQAALLENTAAATEADRAANLGRLFVAWTMMFMQGSRRFYECMFVLKPGKSGMLVAHWALGLLFYAFIGVSLWIENSASVLDFWVTGCQANITSPRVAVSIAIFLYGWVNQYLCHKHLASLQKYTLPSEGLFRYLVCPHYTCECLIYLSLAIVSAPQGKLVNVTVLTGVLFVAVNLGATAIGTKEWSMAKFGKENVKRKWAMLPFIL</sequence>
<proteinExistence type="inferred from homology"/>
<dbReference type="UniPathway" id="UPA00378"/>